<protein>
    <submittedName>
        <fullName evidence="3">Peptidase S41</fullName>
    </submittedName>
</protein>
<comment type="caution">
    <text evidence="3">The sequence shown here is derived from an EMBL/GenBank/DDBJ whole genome shotgun (WGS) entry which is preliminary data.</text>
</comment>
<dbReference type="EMBL" id="QVEU01000002">
    <property type="protein sequence ID" value="RGB77273.1"/>
    <property type="molecule type" value="Genomic_DNA"/>
</dbReference>
<evidence type="ECO:0000256" key="1">
    <source>
        <dbReference type="SAM" id="MobiDB-lite"/>
    </source>
</evidence>
<name>A0A3E2TJV9_9FIRM</name>
<keyword evidence="4" id="KW-1185">Reference proteome</keyword>
<dbReference type="InterPro" id="IPR029045">
    <property type="entry name" value="ClpP/crotonase-like_dom_sf"/>
</dbReference>
<feature type="compositionally biased region" description="Basic residues" evidence="1">
    <location>
        <begin position="1"/>
        <end position="22"/>
    </location>
</feature>
<keyword evidence="2" id="KW-0472">Membrane</keyword>
<organism evidence="3 4">
    <name type="scientific">Anaerococcus nagyae</name>
    <dbReference type="NCBI Taxonomy" id="1755241"/>
    <lineage>
        <taxon>Bacteria</taxon>
        <taxon>Bacillati</taxon>
        <taxon>Bacillota</taxon>
        <taxon>Tissierellia</taxon>
        <taxon>Tissierellales</taxon>
        <taxon>Peptoniphilaceae</taxon>
        <taxon>Anaerococcus</taxon>
    </lineage>
</organism>
<dbReference type="Gene3D" id="3.90.226.10">
    <property type="entry name" value="2-enoyl-CoA Hydratase, Chain A, domain 1"/>
    <property type="match status" value="1"/>
</dbReference>
<dbReference type="AlphaFoldDB" id="A0A3E2TJV9"/>
<accession>A0A3E2TJV9</accession>
<feature type="region of interest" description="Disordered" evidence="1">
    <location>
        <begin position="1"/>
        <end position="46"/>
    </location>
</feature>
<reference evidence="3 4" key="1">
    <citation type="submission" date="2018-08" db="EMBL/GenBank/DDBJ databases">
        <title>A genome reference for cultivated species of the human gut microbiota.</title>
        <authorList>
            <person name="Zou Y."/>
            <person name="Xue W."/>
            <person name="Luo G."/>
        </authorList>
    </citation>
    <scope>NUCLEOTIDE SEQUENCE [LARGE SCALE GENOMIC DNA]</scope>
    <source>
        <strain evidence="3 4">OF01-3</strain>
    </source>
</reference>
<dbReference type="Gene3D" id="3.30.750.44">
    <property type="match status" value="1"/>
</dbReference>
<feature type="compositionally biased region" description="Polar residues" evidence="1">
    <location>
        <begin position="23"/>
        <end position="34"/>
    </location>
</feature>
<dbReference type="Proteomes" id="UP000261011">
    <property type="component" value="Unassembled WGS sequence"/>
</dbReference>
<keyword evidence="2" id="KW-0812">Transmembrane</keyword>
<gene>
    <name evidence="3" type="ORF">DXA39_03400</name>
</gene>
<feature type="transmembrane region" description="Helical" evidence="2">
    <location>
        <begin position="53"/>
        <end position="74"/>
    </location>
</feature>
<feature type="compositionally biased region" description="Basic residues" evidence="1">
    <location>
        <begin position="37"/>
        <end position="46"/>
    </location>
</feature>
<dbReference type="OrthoDB" id="1690022at2"/>
<keyword evidence="2" id="KW-1133">Transmembrane helix</keyword>
<evidence type="ECO:0000313" key="4">
    <source>
        <dbReference type="Proteomes" id="UP000261011"/>
    </source>
</evidence>
<dbReference type="SUPFAM" id="SSF52096">
    <property type="entry name" value="ClpP/crotonase"/>
    <property type="match status" value="1"/>
</dbReference>
<dbReference type="RefSeq" id="WP_117520995.1">
    <property type="nucleotide sequence ID" value="NZ_QVEU01000002.1"/>
</dbReference>
<evidence type="ECO:0000313" key="3">
    <source>
        <dbReference type="EMBL" id="RGB77273.1"/>
    </source>
</evidence>
<proteinExistence type="predicted"/>
<evidence type="ECO:0000256" key="2">
    <source>
        <dbReference type="SAM" id="Phobius"/>
    </source>
</evidence>
<sequence length="463" mass="54161">MTRKNNNKSKSNNRSHKRKVNAKNRSNINSSSVSERAKRKRAQKKKKYRRRRILVGIIAIAILLLIISLISNAINAYKIMGYPKFRDEVLNKMSNEVFVSSSDGRSLSSAEKVTDFDDLYKTIERNYAVDNENKENFQKFIKDYNSYRKKVYSSKTDQEYFKILDQYISILDDSRTFILDKETYDHLFNYYRKDSKSYRNKILGNPQAVDRYKRLIADPKKIKPSMSVSIEKEKILRIALPDFKADEFDKDLKTIVDLLLDNPPIDTVLLDLSNNNSIDNIYPSKLAQMLIHQDYEESNLIFYRGKLMKSSLESIKSNQSTSYSTPFVKNDVSKYPNEIENINLDDYLYYDEVSHKIEKNNDFSDRKIYVLTNEYTSNEAIKLADILKDSDAYVVKNGLEANNTYKDVIYNMRSDLYVLEHSGLILSLNSAYSKNESEENKYLKYDQKINSKDPIESMYDIIN</sequence>